<evidence type="ECO:0000256" key="2">
    <source>
        <dbReference type="ARBA" id="ARBA00022679"/>
    </source>
</evidence>
<gene>
    <name evidence="5" type="ORF">FE257_000430</name>
</gene>
<dbReference type="SUPFAM" id="SSF53335">
    <property type="entry name" value="S-adenosyl-L-methionine-dependent methyltransferases"/>
    <property type="match status" value="1"/>
</dbReference>
<keyword evidence="1" id="KW-0489">Methyltransferase</keyword>
<feature type="domain" description="O-methyltransferase C-terminal" evidence="4">
    <location>
        <begin position="243"/>
        <end position="422"/>
    </location>
</feature>
<dbReference type="AlphaFoldDB" id="A0AAD4GXF9"/>
<dbReference type="Gene3D" id="3.40.50.150">
    <property type="entry name" value="Vaccinia Virus protein VP39"/>
    <property type="match status" value="1"/>
</dbReference>
<dbReference type="InterPro" id="IPR016461">
    <property type="entry name" value="COMT-like"/>
</dbReference>
<dbReference type="GO" id="GO:0032259">
    <property type="term" value="P:methylation"/>
    <property type="evidence" value="ECO:0007669"/>
    <property type="project" value="UniProtKB-KW"/>
</dbReference>
<dbReference type="InterPro" id="IPR036390">
    <property type="entry name" value="WH_DNA-bd_sf"/>
</dbReference>
<dbReference type="SUPFAM" id="SSF46785">
    <property type="entry name" value="Winged helix' DNA-binding domain"/>
    <property type="match status" value="1"/>
</dbReference>
<sequence>MTVSQPTLLSLAARITELAETFTRFQQENNIPVVTFAADSPTSYSNLTADAFVTRQLLSDALSDMWYLSQGPSESIFNYVHTCMPDAAVLNILNHFDFGSAVPINGSASFADIAKHTSLPEDVVYRVLQHAITLRIFTETEPGRPSSSRVQHTSRSAALAKNPGLKALVSTILDDAGAPMMVMNETLRRYSLGKPALTQNMDETAFALLHSGRVYGKYTNSWDLLENDGEGERKGWRARNFVEFMRYIKDIFHLEEVLVDAYDWAAAGNVTVVDVGGSAGHDAVVLARKFPNLTITVQDLPKVKPVFEADLPADVQDRVTFVEHSFFDPQPVQAEIYIFKMIFHDWPDHDAATILRALIPALKPGARVILVEYMGDQTEVEDQQKPPLARSIRQMGTATDVRLMALFNGKERAVGAWKNVFALADGRFEVVGVKADPVTFFAIVEAVWRG</sequence>
<dbReference type="InterPro" id="IPR029063">
    <property type="entry name" value="SAM-dependent_MTases_sf"/>
</dbReference>
<dbReference type="InterPro" id="IPR001077">
    <property type="entry name" value="COMT_C"/>
</dbReference>
<organism evidence="5 6">
    <name type="scientific">Aspergillus nanangensis</name>
    <dbReference type="NCBI Taxonomy" id="2582783"/>
    <lineage>
        <taxon>Eukaryota</taxon>
        <taxon>Fungi</taxon>
        <taxon>Dikarya</taxon>
        <taxon>Ascomycota</taxon>
        <taxon>Pezizomycotina</taxon>
        <taxon>Eurotiomycetes</taxon>
        <taxon>Eurotiomycetidae</taxon>
        <taxon>Eurotiales</taxon>
        <taxon>Aspergillaceae</taxon>
        <taxon>Aspergillus</taxon>
        <taxon>Aspergillus subgen. Circumdati</taxon>
    </lineage>
</organism>
<dbReference type="Proteomes" id="UP001194746">
    <property type="component" value="Unassembled WGS sequence"/>
</dbReference>
<dbReference type="PANTHER" id="PTHR43712">
    <property type="entry name" value="PUTATIVE (AFU_ORTHOLOGUE AFUA_4G14580)-RELATED"/>
    <property type="match status" value="1"/>
</dbReference>
<evidence type="ECO:0000313" key="6">
    <source>
        <dbReference type="Proteomes" id="UP001194746"/>
    </source>
</evidence>
<proteinExistence type="predicted"/>
<dbReference type="Pfam" id="PF00891">
    <property type="entry name" value="Methyltransf_2"/>
    <property type="match status" value="1"/>
</dbReference>
<evidence type="ECO:0000259" key="4">
    <source>
        <dbReference type="Pfam" id="PF00891"/>
    </source>
</evidence>
<keyword evidence="2" id="KW-0808">Transferase</keyword>
<dbReference type="GO" id="GO:0008171">
    <property type="term" value="F:O-methyltransferase activity"/>
    <property type="evidence" value="ECO:0007669"/>
    <property type="project" value="InterPro"/>
</dbReference>
<evidence type="ECO:0000313" key="5">
    <source>
        <dbReference type="EMBL" id="KAF9892841.1"/>
    </source>
</evidence>
<accession>A0AAD4GXF9</accession>
<dbReference type="PANTHER" id="PTHR43712:SF12">
    <property type="entry name" value="STERIGMATOCYSTIN 8-O-METHYLTRANSFERASE"/>
    <property type="match status" value="1"/>
</dbReference>
<keyword evidence="3" id="KW-0949">S-adenosyl-L-methionine</keyword>
<dbReference type="EMBL" id="VCAU01000010">
    <property type="protein sequence ID" value="KAF9892841.1"/>
    <property type="molecule type" value="Genomic_DNA"/>
</dbReference>
<dbReference type="InterPro" id="IPR036388">
    <property type="entry name" value="WH-like_DNA-bd_sf"/>
</dbReference>
<keyword evidence="6" id="KW-1185">Reference proteome</keyword>
<dbReference type="GO" id="GO:0044550">
    <property type="term" value="P:secondary metabolite biosynthetic process"/>
    <property type="evidence" value="ECO:0007669"/>
    <property type="project" value="UniProtKB-ARBA"/>
</dbReference>
<dbReference type="CDD" id="cd02440">
    <property type="entry name" value="AdoMet_MTases"/>
    <property type="match status" value="1"/>
</dbReference>
<reference evidence="5" key="2">
    <citation type="submission" date="2020-02" db="EMBL/GenBank/DDBJ databases">
        <authorList>
            <person name="Gilchrist C.L.M."/>
            <person name="Chooi Y.-H."/>
        </authorList>
    </citation>
    <scope>NUCLEOTIDE SEQUENCE</scope>
    <source>
        <strain evidence="5">MST-FP2251</strain>
    </source>
</reference>
<dbReference type="Gene3D" id="1.10.10.10">
    <property type="entry name" value="Winged helix-like DNA-binding domain superfamily/Winged helix DNA-binding domain"/>
    <property type="match status" value="1"/>
</dbReference>
<reference evidence="5" key="1">
    <citation type="journal article" date="2019" name="Beilstein J. Org. Chem.">
        <title>Nanangenines: drimane sesquiterpenoids as the dominant metabolite cohort of a novel Australian fungus, Aspergillus nanangensis.</title>
        <authorList>
            <person name="Lacey H.J."/>
            <person name="Gilchrist C.L.M."/>
            <person name="Crombie A."/>
            <person name="Kalaitzis J.A."/>
            <person name="Vuong D."/>
            <person name="Rutledge P.J."/>
            <person name="Turner P."/>
            <person name="Pitt J.I."/>
            <person name="Lacey E."/>
            <person name="Chooi Y.H."/>
            <person name="Piggott A.M."/>
        </authorList>
    </citation>
    <scope>NUCLEOTIDE SEQUENCE</scope>
    <source>
        <strain evidence="5">MST-FP2251</strain>
    </source>
</reference>
<comment type="caution">
    <text evidence="5">The sequence shown here is derived from an EMBL/GenBank/DDBJ whole genome shotgun (WGS) entry which is preliminary data.</text>
</comment>
<name>A0AAD4GXF9_ASPNN</name>
<protein>
    <recommendedName>
        <fullName evidence="4">O-methyltransferase C-terminal domain-containing protein</fullName>
    </recommendedName>
</protein>
<evidence type="ECO:0000256" key="3">
    <source>
        <dbReference type="ARBA" id="ARBA00022691"/>
    </source>
</evidence>
<dbReference type="PROSITE" id="PS51683">
    <property type="entry name" value="SAM_OMT_II"/>
    <property type="match status" value="1"/>
</dbReference>
<evidence type="ECO:0000256" key="1">
    <source>
        <dbReference type="ARBA" id="ARBA00022603"/>
    </source>
</evidence>